<comment type="caution">
    <text evidence="3">The sequence shown here is derived from an EMBL/GenBank/DDBJ whole genome shotgun (WGS) entry which is preliminary data.</text>
</comment>
<dbReference type="GO" id="GO:0006660">
    <property type="term" value="P:phosphatidylserine catabolic process"/>
    <property type="evidence" value="ECO:0007669"/>
    <property type="project" value="TreeGrafter"/>
</dbReference>
<evidence type="ECO:0000313" key="3">
    <source>
        <dbReference type="EMBL" id="THD26397.1"/>
    </source>
</evidence>
<dbReference type="GO" id="GO:0004620">
    <property type="term" value="F:phospholipase activity"/>
    <property type="evidence" value="ECO:0007669"/>
    <property type="project" value="TreeGrafter"/>
</dbReference>
<evidence type="ECO:0000259" key="1">
    <source>
        <dbReference type="Pfam" id="PF00561"/>
    </source>
</evidence>
<dbReference type="Gene3D" id="3.40.50.1820">
    <property type="entry name" value="alpha/beta hydrolase"/>
    <property type="match status" value="1"/>
</dbReference>
<dbReference type="Proteomes" id="UP000230066">
    <property type="component" value="Unassembled WGS sequence"/>
</dbReference>
<dbReference type="GO" id="GO:0052651">
    <property type="term" value="P:monoacylglycerol catabolic process"/>
    <property type="evidence" value="ECO:0007669"/>
    <property type="project" value="TreeGrafter"/>
</dbReference>
<dbReference type="GO" id="GO:0012505">
    <property type="term" value="C:endomembrane system"/>
    <property type="evidence" value="ECO:0007669"/>
    <property type="project" value="TreeGrafter"/>
</dbReference>
<accession>A0A4E0RX90</accession>
<dbReference type="AlphaFoldDB" id="A0A4E0RX90"/>
<dbReference type="EMBL" id="JXXN02000757">
    <property type="protein sequence ID" value="THD26397.1"/>
    <property type="molecule type" value="Genomic_DNA"/>
</dbReference>
<proteinExistence type="predicted"/>
<dbReference type="InterPro" id="IPR000073">
    <property type="entry name" value="AB_hydrolase_1"/>
</dbReference>
<dbReference type="GO" id="GO:0047372">
    <property type="term" value="F:monoacylglycerol lipase activity"/>
    <property type="evidence" value="ECO:0007669"/>
    <property type="project" value="TreeGrafter"/>
</dbReference>
<keyword evidence="4" id="KW-1185">Reference proteome</keyword>
<evidence type="ECO:0000313" key="4">
    <source>
        <dbReference type="Proteomes" id="UP000230066"/>
    </source>
</evidence>
<protein>
    <submittedName>
        <fullName evidence="3">Abhydrolase domain-containing protein 16A</fullName>
    </submittedName>
</protein>
<gene>
    <name evidence="3" type="ORF">D915_002798</name>
</gene>
<name>A0A4E0RX90_FASHE</name>
<organism evidence="3 4">
    <name type="scientific">Fasciola hepatica</name>
    <name type="common">Liver fluke</name>
    <dbReference type="NCBI Taxonomy" id="6192"/>
    <lineage>
        <taxon>Eukaryota</taxon>
        <taxon>Metazoa</taxon>
        <taxon>Spiralia</taxon>
        <taxon>Lophotrochozoa</taxon>
        <taxon>Platyhelminthes</taxon>
        <taxon>Trematoda</taxon>
        <taxon>Digenea</taxon>
        <taxon>Plagiorchiida</taxon>
        <taxon>Echinostomata</taxon>
        <taxon>Echinostomatoidea</taxon>
        <taxon>Fasciolidae</taxon>
        <taxon>Fasciola</taxon>
    </lineage>
</organism>
<sequence>MRNWFQLWWFAVHGPKIYRIPDTISGQSVGYQPHNLEILPNMFIETTNSLFTFLKWTALFWSPWFLRHAVTSPDYLYSYIRFGGYVAVFYVMALALRGTGRLCNDSYSRFAKLFLSATEQRNDLLLEKLTLYSFSSPWPAQFDVRTLSTVANKVRIPTPRRDNELSAFLWPITWLVAHTLGVRVAYPGCTGILNSLSLPQRLDGRDRLRRHYGIRRVGLLTRDADFVEAFFADRRGSTSSAADITLSGHGDSKGEIMIICCEGNGGYPEIGTPLVPLEQGYSVMAWNHPGFGASTNLPFPEKEQNAVEAALLFVMHQLHFKPHQIYLFGWSIGGYTVTWAAMNYPEIAGVILDATFDDLDELSKKVVPDFLYPITRVAMRQHMDLNNLAQLVKYDGPVRIIRRADDEIISTSEPPSREANRGTNLFVGLLRHRFPHLMTDENEMMLLQYLSLSASEQNVLVREVNLAASNTESLVLAHMRSELLRKQPTADGAETQSIPIPVTGLFPSSLGSEVSDPGSKWKMLLYLATQYHVESPGTHCSPLDIDCFRLPWSPFASYSSIHDPAGLNVIQESGSE</sequence>
<dbReference type="PANTHER" id="PTHR12277:SF72">
    <property type="entry name" value="BAT5L PROTEIN"/>
    <property type="match status" value="1"/>
</dbReference>
<dbReference type="SUPFAM" id="SSF53474">
    <property type="entry name" value="alpha/beta-Hydrolases"/>
    <property type="match status" value="1"/>
</dbReference>
<dbReference type="InterPro" id="IPR054518">
    <property type="entry name" value="ABHD16_N"/>
</dbReference>
<evidence type="ECO:0000259" key="2">
    <source>
        <dbReference type="Pfam" id="PF22990"/>
    </source>
</evidence>
<reference evidence="3" key="1">
    <citation type="submission" date="2019-03" db="EMBL/GenBank/DDBJ databases">
        <title>Improved annotation for the trematode Fasciola hepatica.</title>
        <authorList>
            <person name="Choi Y.-J."/>
            <person name="Martin J."/>
            <person name="Mitreva M."/>
        </authorList>
    </citation>
    <scope>NUCLEOTIDE SEQUENCE [LARGE SCALE GENOMIC DNA]</scope>
</reference>
<feature type="domain" description="AB hydrolase-1" evidence="1">
    <location>
        <begin position="258"/>
        <end position="370"/>
    </location>
</feature>
<dbReference type="Pfam" id="PF00561">
    <property type="entry name" value="Abhydrolase_1"/>
    <property type="match status" value="1"/>
</dbReference>
<dbReference type="PANTHER" id="PTHR12277">
    <property type="entry name" value="ALPHA/BETA HYDROLASE DOMAIN-CONTAINING PROTEIN"/>
    <property type="match status" value="1"/>
</dbReference>
<dbReference type="Pfam" id="PF22990">
    <property type="entry name" value="ABHD16_N"/>
    <property type="match status" value="1"/>
</dbReference>
<feature type="domain" description="Phosphatidylserine Lipase ABHD16 N-terminal" evidence="2">
    <location>
        <begin position="7"/>
        <end position="135"/>
    </location>
</feature>
<dbReference type="InterPro" id="IPR029058">
    <property type="entry name" value="AB_hydrolase_fold"/>
</dbReference>